<dbReference type="PROSITE" id="PS51257">
    <property type="entry name" value="PROKAR_LIPOPROTEIN"/>
    <property type="match status" value="1"/>
</dbReference>
<evidence type="ECO:0000259" key="2">
    <source>
        <dbReference type="Pfam" id="PF17161"/>
    </source>
</evidence>
<name>A0ABW6BWB2_9BACT</name>
<dbReference type="SUPFAM" id="SSF49265">
    <property type="entry name" value="Fibronectin type III"/>
    <property type="match status" value="1"/>
</dbReference>
<dbReference type="Pfam" id="PF17161">
    <property type="entry name" value="DUF5123"/>
    <property type="match status" value="1"/>
</dbReference>
<dbReference type="InterPro" id="IPR033427">
    <property type="entry name" value="DUF5123"/>
</dbReference>
<sequence length="530" mass="57781">MNKKYFKIQNIFFGLFAAVLLLTACEKEEELVGPDRLFRPVQKGLMESQGNWIMASWQKNKDAVSYKVEISRDTFKTIDLSLEVDTTTVLLEDLEWDQLYQIQVQALAADPSKNSGMAYLGEMKTAKFPTILIAPSANDVTDGSALVRWTNSGETVTSLKVLRADDQSLVKEVALTEEDVANQFKVINGLTGATEYVIYAYSGETLRGWENYTTKASQVYPGSHIIDLRGIEDNPAILQETLQGDVPSGSVIILQRGQTYTISSTTLLRGSVTIVSGLGFEPVAKIKFSSNFDFEAGSTVDSVKFSNLSMSGDFGGGYVMNIDKQTTVGKIIFNATDIKSFRGVVRIKSSSPVLVSNFTINNSVIDSVNGYGILNVDNTAARVENVKILNSTIYKVQNVLVSKSGSNSVLIKNVTFNEAPLSGNYLVNYNSNDVTGNIKIHDSILGIGWAKVGETATAVRGVKAGGSTSIDAMGTYSTSDYSATSNELPNLISYGREHTYLFQDPANGDFTLMDRTFGGYNSAGDPRWRP</sequence>
<gene>
    <name evidence="3" type="ORF">ACFS7Z_09935</name>
</gene>
<proteinExistence type="predicted"/>
<organism evidence="3 4">
    <name type="scientific">Pontibacter toksunensis</name>
    <dbReference type="NCBI Taxonomy" id="1332631"/>
    <lineage>
        <taxon>Bacteria</taxon>
        <taxon>Pseudomonadati</taxon>
        <taxon>Bacteroidota</taxon>
        <taxon>Cytophagia</taxon>
        <taxon>Cytophagales</taxon>
        <taxon>Hymenobacteraceae</taxon>
        <taxon>Pontibacter</taxon>
    </lineage>
</organism>
<dbReference type="Gene3D" id="2.60.40.10">
    <property type="entry name" value="Immunoglobulins"/>
    <property type="match status" value="1"/>
</dbReference>
<evidence type="ECO:0000259" key="1">
    <source>
        <dbReference type="Pfam" id="PF16318"/>
    </source>
</evidence>
<dbReference type="Proteomes" id="UP001597641">
    <property type="component" value="Unassembled WGS sequence"/>
</dbReference>
<reference evidence="4" key="1">
    <citation type="journal article" date="2019" name="Int. J. Syst. Evol. Microbiol.">
        <title>The Global Catalogue of Microorganisms (GCM) 10K type strain sequencing project: providing services to taxonomists for standard genome sequencing and annotation.</title>
        <authorList>
            <consortium name="The Broad Institute Genomics Platform"/>
            <consortium name="The Broad Institute Genome Sequencing Center for Infectious Disease"/>
            <person name="Wu L."/>
            <person name="Ma J."/>
        </authorList>
    </citation>
    <scope>NUCLEOTIDE SEQUENCE [LARGE SCALE GENOMIC DNA]</scope>
    <source>
        <strain evidence="4">KCTC 23984</strain>
    </source>
</reference>
<dbReference type="InterPro" id="IPR032530">
    <property type="entry name" value="DUF4957"/>
</dbReference>
<comment type="caution">
    <text evidence="3">The sequence shown here is derived from an EMBL/GenBank/DDBJ whole genome shotgun (WGS) entry which is preliminary data.</text>
</comment>
<dbReference type="SUPFAM" id="SSF51126">
    <property type="entry name" value="Pectin lyase-like"/>
    <property type="match status" value="1"/>
</dbReference>
<keyword evidence="4" id="KW-1185">Reference proteome</keyword>
<dbReference type="InterPro" id="IPR013783">
    <property type="entry name" value="Ig-like_fold"/>
</dbReference>
<dbReference type="InterPro" id="IPR011050">
    <property type="entry name" value="Pectin_lyase_fold/virulence"/>
</dbReference>
<feature type="domain" description="DUF5123" evidence="2">
    <location>
        <begin position="410"/>
        <end position="528"/>
    </location>
</feature>
<dbReference type="Pfam" id="PF16318">
    <property type="entry name" value="DUF4957"/>
    <property type="match status" value="1"/>
</dbReference>
<dbReference type="RefSeq" id="WP_377483939.1">
    <property type="nucleotide sequence ID" value="NZ_JBHUOX010000006.1"/>
</dbReference>
<feature type="domain" description="DUF4957" evidence="1">
    <location>
        <begin position="259"/>
        <end position="395"/>
    </location>
</feature>
<evidence type="ECO:0000313" key="4">
    <source>
        <dbReference type="Proteomes" id="UP001597641"/>
    </source>
</evidence>
<dbReference type="InterPro" id="IPR036116">
    <property type="entry name" value="FN3_sf"/>
</dbReference>
<evidence type="ECO:0000313" key="3">
    <source>
        <dbReference type="EMBL" id="MFD3000679.1"/>
    </source>
</evidence>
<dbReference type="EMBL" id="JBHUOX010000006">
    <property type="protein sequence ID" value="MFD3000679.1"/>
    <property type="molecule type" value="Genomic_DNA"/>
</dbReference>
<protein>
    <submittedName>
        <fullName evidence="3">DUF5123 domain-containing protein</fullName>
    </submittedName>
</protein>
<accession>A0ABW6BWB2</accession>